<dbReference type="GO" id="GO:0062129">
    <property type="term" value="C:chitin-based extracellular matrix"/>
    <property type="evidence" value="ECO:0007669"/>
    <property type="project" value="TreeGrafter"/>
</dbReference>
<evidence type="ECO:0000256" key="3">
    <source>
        <dbReference type="SAM" id="SignalP"/>
    </source>
</evidence>
<dbReference type="PANTHER" id="PTHR10380:SF218">
    <property type="entry name" value="ADULT CUTICLE PROTEIN 65AA-RELATED"/>
    <property type="match status" value="1"/>
</dbReference>
<proteinExistence type="predicted"/>
<dbReference type="FunCoup" id="A0A7R8ULQ6">
    <property type="interactions" value="70"/>
</dbReference>
<dbReference type="Pfam" id="PF00379">
    <property type="entry name" value="Chitin_bind_4"/>
    <property type="match status" value="1"/>
</dbReference>
<sequence>MKFIVAFAALLAVAVAVPIDDPRAAQITRYESDNIGTDGYKFAFETSDGTARQEAAEVKNLGTDHEAIAVRGSISWIAADGQQYSLNFIADENGFQPEGAHLPRA</sequence>
<dbReference type="AlphaFoldDB" id="A0A7R8ULQ6"/>
<protein>
    <submittedName>
        <fullName evidence="4">Uncharacterized protein</fullName>
    </submittedName>
</protein>
<dbReference type="PRINTS" id="PR00947">
    <property type="entry name" value="CUTICLE"/>
</dbReference>
<keyword evidence="5" id="KW-1185">Reference proteome</keyword>
<dbReference type="PROSITE" id="PS00233">
    <property type="entry name" value="CHIT_BIND_RR_1"/>
    <property type="match status" value="1"/>
</dbReference>
<evidence type="ECO:0000313" key="4">
    <source>
        <dbReference type="EMBL" id="CAD7083177.1"/>
    </source>
</evidence>
<gene>
    <name evidence="4" type="ORF">HERILL_LOCUS6153</name>
</gene>
<accession>A0A7R8ULQ6</accession>
<organism evidence="4 5">
    <name type="scientific">Hermetia illucens</name>
    <name type="common">Black soldier fly</name>
    <dbReference type="NCBI Taxonomy" id="343691"/>
    <lineage>
        <taxon>Eukaryota</taxon>
        <taxon>Metazoa</taxon>
        <taxon>Ecdysozoa</taxon>
        <taxon>Arthropoda</taxon>
        <taxon>Hexapoda</taxon>
        <taxon>Insecta</taxon>
        <taxon>Pterygota</taxon>
        <taxon>Neoptera</taxon>
        <taxon>Endopterygota</taxon>
        <taxon>Diptera</taxon>
        <taxon>Brachycera</taxon>
        <taxon>Stratiomyomorpha</taxon>
        <taxon>Stratiomyidae</taxon>
        <taxon>Hermetiinae</taxon>
        <taxon>Hermetia</taxon>
    </lineage>
</organism>
<evidence type="ECO:0000313" key="5">
    <source>
        <dbReference type="Proteomes" id="UP000594454"/>
    </source>
</evidence>
<evidence type="ECO:0000256" key="1">
    <source>
        <dbReference type="ARBA" id="ARBA00022460"/>
    </source>
</evidence>
<feature type="chain" id="PRO_5030775827" evidence="3">
    <location>
        <begin position="17"/>
        <end position="105"/>
    </location>
</feature>
<reference evidence="4 5" key="1">
    <citation type="submission" date="2020-11" db="EMBL/GenBank/DDBJ databases">
        <authorList>
            <person name="Wallbank WR R."/>
            <person name="Pardo Diaz C."/>
            <person name="Kozak K."/>
            <person name="Martin S."/>
            <person name="Jiggins C."/>
            <person name="Moest M."/>
            <person name="Warren A I."/>
            <person name="Generalovic N T."/>
            <person name="Byers J.R.P. K."/>
            <person name="Montejo-Kovacevich G."/>
            <person name="Yen C E."/>
        </authorList>
    </citation>
    <scope>NUCLEOTIDE SEQUENCE [LARGE SCALE GENOMIC DNA]</scope>
</reference>
<dbReference type="InterPro" id="IPR031311">
    <property type="entry name" value="CHIT_BIND_RR_consensus"/>
</dbReference>
<dbReference type="PANTHER" id="PTHR10380">
    <property type="entry name" value="CUTICLE PROTEIN"/>
    <property type="match status" value="1"/>
</dbReference>
<dbReference type="PROSITE" id="PS51155">
    <property type="entry name" value="CHIT_BIND_RR_2"/>
    <property type="match status" value="1"/>
</dbReference>
<dbReference type="GO" id="GO:0008010">
    <property type="term" value="F:structural constituent of chitin-based larval cuticle"/>
    <property type="evidence" value="ECO:0007669"/>
    <property type="project" value="TreeGrafter"/>
</dbReference>
<dbReference type="EMBL" id="LR899010">
    <property type="protein sequence ID" value="CAD7083177.1"/>
    <property type="molecule type" value="Genomic_DNA"/>
</dbReference>
<feature type="signal peptide" evidence="3">
    <location>
        <begin position="1"/>
        <end position="16"/>
    </location>
</feature>
<dbReference type="InParanoid" id="A0A7R8ULQ6"/>
<dbReference type="Proteomes" id="UP000594454">
    <property type="component" value="Chromosome 2"/>
</dbReference>
<name>A0A7R8ULQ6_HERIL</name>
<evidence type="ECO:0000256" key="2">
    <source>
        <dbReference type="PROSITE-ProRule" id="PRU00497"/>
    </source>
</evidence>
<keyword evidence="3" id="KW-0732">Signal</keyword>
<dbReference type="OrthoDB" id="7255276at2759"/>
<keyword evidence="1 2" id="KW-0193">Cuticle</keyword>
<dbReference type="InterPro" id="IPR050468">
    <property type="entry name" value="Cuticle_Struct_Prot"/>
</dbReference>
<dbReference type="InterPro" id="IPR000618">
    <property type="entry name" value="Insect_cuticle"/>
</dbReference>